<dbReference type="SUPFAM" id="SSF46689">
    <property type="entry name" value="Homeodomain-like"/>
    <property type="match status" value="1"/>
</dbReference>
<accession>A0A075JX55</accession>
<reference evidence="5 6" key="1">
    <citation type="submission" date="2014-07" db="EMBL/GenBank/DDBJ databases">
        <title>Complete Genome Sequence of Dyella japonica Strain A8 Isolated from Malaysian Tropical Soil.</title>
        <authorList>
            <person name="Hui R.K.H."/>
            <person name="Chen J.-W."/>
            <person name="Chan K.-G."/>
            <person name="Leung F.C.C."/>
        </authorList>
    </citation>
    <scope>NUCLEOTIDE SEQUENCE [LARGE SCALE GENOMIC DNA]</scope>
    <source>
        <strain evidence="5 6">A8</strain>
    </source>
</reference>
<keyword evidence="2" id="KW-0238">DNA-binding</keyword>
<dbReference type="RefSeq" id="WP_019464415.1">
    <property type="nucleotide sequence ID" value="NZ_ALOY01000124.1"/>
</dbReference>
<sequence length="312" mass="35302">MPKIICKEFDEFERAMLRINGRLTPIKSRTRDWCHHSVDLGDVTVSINQVGSGVIYRGAMQRGFYALFCPLTHAGSCRIYGRDMEPGLTAWFVPEIETYSYGREAFLWLGITLEKKHVAQWVAEQTEQFLPSLRANRVYVGNKKVLDALIELVKRALHADVTNPLAFQSTRCKETLKRQVLDATYFATLSDGSNVERSYGRPRLSRRSIVQNAMSFIDANLGDGVSLRDLCLACSVSPRTLHSVFLEEIGVSPHRYLTLKRLSAIHKALMRGHAEETVASICAKHGVWDFGRFANLYRRVFGVLPSQVLRGH</sequence>
<dbReference type="PROSITE" id="PS01124">
    <property type="entry name" value="HTH_ARAC_FAMILY_2"/>
    <property type="match status" value="1"/>
</dbReference>
<name>A0A075JX55_9GAMM</name>
<dbReference type="InterPro" id="IPR018062">
    <property type="entry name" value="HTH_AraC-typ_CS"/>
</dbReference>
<proteinExistence type="predicted"/>
<gene>
    <name evidence="5" type="ORF">HY57_02020</name>
</gene>
<dbReference type="PATRIC" id="fig|1217721.7.peg.427"/>
<dbReference type="SMART" id="SM00342">
    <property type="entry name" value="HTH_ARAC"/>
    <property type="match status" value="1"/>
</dbReference>
<dbReference type="Proteomes" id="UP000027987">
    <property type="component" value="Chromosome"/>
</dbReference>
<keyword evidence="6" id="KW-1185">Reference proteome</keyword>
<evidence type="ECO:0000256" key="2">
    <source>
        <dbReference type="ARBA" id="ARBA00023125"/>
    </source>
</evidence>
<dbReference type="InterPro" id="IPR009057">
    <property type="entry name" value="Homeodomain-like_sf"/>
</dbReference>
<dbReference type="GO" id="GO:0003700">
    <property type="term" value="F:DNA-binding transcription factor activity"/>
    <property type="evidence" value="ECO:0007669"/>
    <property type="project" value="InterPro"/>
</dbReference>
<dbReference type="AlphaFoldDB" id="A0A075JX55"/>
<dbReference type="PANTHER" id="PTHR46796">
    <property type="entry name" value="HTH-TYPE TRANSCRIPTIONAL ACTIVATOR RHAS-RELATED"/>
    <property type="match status" value="1"/>
</dbReference>
<dbReference type="Pfam" id="PF12833">
    <property type="entry name" value="HTH_18"/>
    <property type="match status" value="1"/>
</dbReference>
<dbReference type="GO" id="GO:0043565">
    <property type="term" value="F:sequence-specific DNA binding"/>
    <property type="evidence" value="ECO:0007669"/>
    <property type="project" value="InterPro"/>
</dbReference>
<dbReference type="InterPro" id="IPR050204">
    <property type="entry name" value="AraC_XylS_family_regulators"/>
</dbReference>
<dbReference type="KEGG" id="dja:HY57_02020"/>
<evidence type="ECO:0000256" key="3">
    <source>
        <dbReference type="ARBA" id="ARBA00023163"/>
    </source>
</evidence>
<keyword evidence="3" id="KW-0804">Transcription</keyword>
<evidence type="ECO:0000259" key="4">
    <source>
        <dbReference type="PROSITE" id="PS01124"/>
    </source>
</evidence>
<dbReference type="Gene3D" id="1.10.10.60">
    <property type="entry name" value="Homeodomain-like"/>
    <property type="match status" value="1"/>
</dbReference>
<dbReference type="EMBL" id="CP008884">
    <property type="protein sequence ID" value="AIF46115.1"/>
    <property type="molecule type" value="Genomic_DNA"/>
</dbReference>
<evidence type="ECO:0000313" key="6">
    <source>
        <dbReference type="Proteomes" id="UP000027987"/>
    </source>
</evidence>
<organism evidence="5 6">
    <name type="scientific">Dyella japonica A8</name>
    <dbReference type="NCBI Taxonomy" id="1217721"/>
    <lineage>
        <taxon>Bacteria</taxon>
        <taxon>Pseudomonadati</taxon>
        <taxon>Pseudomonadota</taxon>
        <taxon>Gammaproteobacteria</taxon>
        <taxon>Lysobacterales</taxon>
        <taxon>Rhodanobacteraceae</taxon>
        <taxon>Dyella</taxon>
    </lineage>
</organism>
<evidence type="ECO:0000313" key="5">
    <source>
        <dbReference type="EMBL" id="AIF46115.1"/>
    </source>
</evidence>
<dbReference type="InterPro" id="IPR018060">
    <property type="entry name" value="HTH_AraC"/>
</dbReference>
<dbReference type="HOGENOM" id="CLU_879163_0_0_6"/>
<keyword evidence="1" id="KW-0805">Transcription regulation</keyword>
<feature type="domain" description="HTH araC/xylS-type" evidence="4">
    <location>
        <begin position="211"/>
        <end position="311"/>
    </location>
</feature>
<protein>
    <recommendedName>
        <fullName evidence="4">HTH araC/xylS-type domain-containing protein</fullName>
    </recommendedName>
</protein>
<evidence type="ECO:0000256" key="1">
    <source>
        <dbReference type="ARBA" id="ARBA00023015"/>
    </source>
</evidence>
<dbReference type="OrthoDB" id="6003540at2"/>
<dbReference type="PROSITE" id="PS00041">
    <property type="entry name" value="HTH_ARAC_FAMILY_1"/>
    <property type="match status" value="1"/>
</dbReference>